<dbReference type="InterPro" id="IPR022946">
    <property type="entry name" value="UPF0313"/>
</dbReference>
<dbReference type="SUPFAM" id="SSF102114">
    <property type="entry name" value="Radical SAM enzymes"/>
    <property type="match status" value="1"/>
</dbReference>
<evidence type="ECO:0000259" key="7">
    <source>
        <dbReference type="PROSITE" id="PS51918"/>
    </source>
</evidence>
<accession>A0A3M9LFT9</accession>
<dbReference type="GO" id="GO:0003824">
    <property type="term" value="F:catalytic activity"/>
    <property type="evidence" value="ECO:0007669"/>
    <property type="project" value="InterPro"/>
</dbReference>
<feature type="binding site" evidence="6">
    <location>
        <position position="316"/>
    </location>
    <ligand>
        <name>[4Fe-4S] cluster</name>
        <dbReference type="ChEBI" id="CHEBI:49883"/>
        <note>4Fe-4S-S-AdoMet</note>
    </ligand>
</feature>
<evidence type="ECO:0000313" key="9">
    <source>
        <dbReference type="Proteomes" id="UP000273978"/>
    </source>
</evidence>
<dbReference type="PANTHER" id="PTHR32331:SF0">
    <property type="entry name" value="UPF0313 PROTEIN YGIQ"/>
    <property type="match status" value="1"/>
</dbReference>
<keyword evidence="4 6" id="KW-0408">Iron</keyword>
<evidence type="ECO:0000313" key="8">
    <source>
        <dbReference type="EMBL" id="RNI12161.1"/>
    </source>
</evidence>
<dbReference type="GO" id="GO:0005506">
    <property type="term" value="F:iron ion binding"/>
    <property type="evidence" value="ECO:0007669"/>
    <property type="project" value="UniProtKB-UniRule"/>
</dbReference>
<feature type="binding site" evidence="6">
    <location>
        <position position="323"/>
    </location>
    <ligand>
        <name>[4Fe-4S] cluster</name>
        <dbReference type="ChEBI" id="CHEBI:49883"/>
        <note>4Fe-4S-S-AdoMet</note>
    </ligand>
</feature>
<comment type="cofactor">
    <cofactor evidence="6">
        <name>[4Fe-4S] cluster</name>
        <dbReference type="ChEBI" id="CHEBI:49883"/>
    </cofactor>
    <text evidence="6">Binds 1 [4Fe-4S] cluster. The cluster is coordinated with 3 cysteines and an exchangeable S-adenosyl-L-methionine.</text>
</comment>
<comment type="similarity">
    <text evidence="6">Belongs to the UPF0313 family.</text>
</comment>
<dbReference type="SFLD" id="SFLDG01082">
    <property type="entry name" value="B12-binding_domain_containing"/>
    <property type="match status" value="1"/>
</dbReference>
<keyword evidence="1 6" id="KW-0004">4Fe-4S</keyword>
<dbReference type="Proteomes" id="UP000273978">
    <property type="component" value="Unassembled WGS sequence"/>
</dbReference>
<feature type="domain" description="Radical SAM core" evidence="7">
    <location>
        <begin position="302"/>
        <end position="571"/>
    </location>
</feature>
<feature type="binding site" evidence="6">
    <location>
        <position position="320"/>
    </location>
    <ligand>
        <name>[4Fe-4S] cluster</name>
        <dbReference type="ChEBI" id="CHEBI:49883"/>
        <note>4Fe-4S-S-AdoMet</note>
    </ligand>
</feature>
<dbReference type="PROSITE" id="PS01278">
    <property type="entry name" value="MTTASE_RADICAL"/>
    <property type="match status" value="1"/>
</dbReference>
<dbReference type="SFLD" id="SFLDG01069">
    <property type="entry name" value="UPF0313"/>
    <property type="match status" value="1"/>
</dbReference>
<dbReference type="Pfam" id="PF11842">
    <property type="entry name" value="DUF3362"/>
    <property type="match status" value="1"/>
</dbReference>
<dbReference type="HAMAP" id="MF_01251">
    <property type="entry name" value="UPF0313"/>
    <property type="match status" value="1"/>
</dbReference>
<dbReference type="EMBL" id="RJJF01000004">
    <property type="protein sequence ID" value="RNI12161.1"/>
    <property type="molecule type" value="Genomic_DNA"/>
</dbReference>
<dbReference type="Gene3D" id="3.80.30.20">
    <property type="entry name" value="tm_1862 like domain"/>
    <property type="match status" value="1"/>
</dbReference>
<evidence type="ECO:0000256" key="3">
    <source>
        <dbReference type="ARBA" id="ARBA00022723"/>
    </source>
</evidence>
<dbReference type="AlphaFoldDB" id="A0A3M9LFT9"/>
<dbReference type="RefSeq" id="WP_096712884.1">
    <property type="nucleotide sequence ID" value="NZ_OBDR01000013.1"/>
</dbReference>
<dbReference type="NCBIfam" id="TIGR03904">
    <property type="entry name" value="SAM_YgiQ"/>
    <property type="match status" value="1"/>
</dbReference>
<name>A0A3M9LFT9_9EURY</name>
<organism evidence="8 9">
    <name type="scientific">Methanohalophilus euhalobius</name>
    <dbReference type="NCBI Taxonomy" id="51203"/>
    <lineage>
        <taxon>Archaea</taxon>
        <taxon>Methanobacteriati</taxon>
        <taxon>Methanobacteriota</taxon>
        <taxon>Stenosarchaea group</taxon>
        <taxon>Methanomicrobia</taxon>
        <taxon>Methanosarcinales</taxon>
        <taxon>Methanosarcinaceae</taxon>
        <taxon>Methanohalophilus</taxon>
    </lineage>
</organism>
<protein>
    <submittedName>
        <fullName evidence="8">YgiQ family radical SAM protein</fullName>
    </submittedName>
</protein>
<dbReference type="Pfam" id="PF08497">
    <property type="entry name" value="Radical_SAM_N"/>
    <property type="match status" value="1"/>
</dbReference>
<dbReference type="Pfam" id="PF04055">
    <property type="entry name" value="Radical_SAM"/>
    <property type="match status" value="1"/>
</dbReference>
<dbReference type="InterPro" id="IPR024560">
    <property type="entry name" value="UPF0313_C"/>
</dbReference>
<dbReference type="GO" id="GO:0051539">
    <property type="term" value="F:4 iron, 4 sulfur cluster binding"/>
    <property type="evidence" value="ECO:0007669"/>
    <property type="project" value="UniProtKB-KW"/>
</dbReference>
<comment type="caution">
    <text evidence="8">The sequence shown here is derived from an EMBL/GenBank/DDBJ whole genome shotgun (WGS) entry which is preliminary data.</text>
</comment>
<keyword evidence="3 6" id="KW-0479">Metal-binding</keyword>
<dbReference type="SMART" id="SM00729">
    <property type="entry name" value="Elp3"/>
    <property type="match status" value="1"/>
</dbReference>
<evidence type="ECO:0000256" key="5">
    <source>
        <dbReference type="ARBA" id="ARBA00023014"/>
    </source>
</evidence>
<reference evidence="8 9" key="1">
    <citation type="submission" date="2018-10" db="EMBL/GenBank/DDBJ databases">
        <title>Cultivation of a novel Methanohalophilus strain from Kebrit Deep of the Red Sea and a genomic comparison of members of the genus Methanohalophilus.</title>
        <authorList>
            <person name="Guan Y."/>
            <person name="Ngugi D.K."/>
            <person name="Stingl U."/>
        </authorList>
    </citation>
    <scope>NUCLEOTIDE SEQUENCE [LARGE SCALE GENOMIC DNA]</scope>
    <source>
        <strain evidence="8 9">DSM 10369</strain>
    </source>
</reference>
<dbReference type="SFLD" id="SFLDS00029">
    <property type="entry name" value="Radical_SAM"/>
    <property type="match status" value="1"/>
</dbReference>
<evidence type="ECO:0000256" key="2">
    <source>
        <dbReference type="ARBA" id="ARBA00022691"/>
    </source>
</evidence>
<dbReference type="InterPro" id="IPR007197">
    <property type="entry name" value="rSAM"/>
</dbReference>
<dbReference type="InterPro" id="IPR058240">
    <property type="entry name" value="rSAM_sf"/>
</dbReference>
<dbReference type="PANTHER" id="PTHR32331">
    <property type="entry name" value="UPF0313 PROTEIN YGIQ"/>
    <property type="match status" value="1"/>
</dbReference>
<evidence type="ECO:0000256" key="4">
    <source>
        <dbReference type="ARBA" id="ARBA00023004"/>
    </source>
</evidence>
<keyword evidence="2 6" id="KW-0949">S-adenosyl-L-methionine</keyword>
<evidence type="ECO:0000256" key="6">
    <source>
        <dbReference type="HAMAP-Rule" id="MF_01251"/>
    </source>
</evidence>
<dbReference type="PROSITE" id="PS51918">
    <property type="entry name" value="RADICAL_SAM"/>
    <property type="match status" value="1"/>
</dbReference>
<evidence type="ECO:0000256" key="1">
    <source>
        <dbReference type="ARBA" id="ARBA00022485"/>
    </source>
</evidence>
<dbReference type="InterPro" id="IPR013704">
    <property type="entry name" value="UPF0313_N"/>
</dbReference>
<dbReference type="InterPro" id="IPR023404">
    <property type="entry name" value="rSAM_horseshoe"/>
</dbReference>
<sequence>MKHDKKTSKPLPMSKKEMHQRGWDTLDIIIVTGDAYVDHPSFGAALIGRLLEARGFRVGIIAQPTHDKPEEFKKLGKPKLFFAATAGNMDSMVSNYTPSLKPRKRDMYSSGGTPGMRPDRATIVYSNRIHQAYPDAPIVIAGVEASLRRLAQYDFQSGKVRKSILADAPADLLIYGMGETQTEEIARRLQAGEDIKQIKDIPGTVWKTPVKSWKEELKGMYYIELESYTTVSEEKEAFARNYRTLWQQQNPGNGKVLVQPHPKTIIVQNPPAKPLETQKLDEVYELPYTRQKHPAYKEDIPAIEPVRFSLTTHRGCFGACSFCAIAHHQGRMVNSRSIESLLREAKSLTKMKDFKGNINGVGGPTANMYSMECPQWKSKGVCTDKFCLYPKVCPSMNTDHSKNMELLNRLEQIPGVKKVFITYGVRYDLALTQPEYLEMICKKHVSGRLAVAPEHYSKKVTDSMRKPGRDVFEKFVEMYSAINKKMGKEQYLQTYLMSGHPGCGLKEMIETAEYIRDNKLYSEQVQDFTPTPMTASTCMYHTGIDPFTGENIEVATSRRDKKIQRTILHYRDKRNRKYILEALKTADRMDLVGNSWKCLISGKNGMWESNSHKQQGR</sequence>
<gene>
    <name evidence="8" type="ORF">EDD83_02390</name>
</gene>
<keyword evidence="5 6" id="KW-0411">Iron-sulfur</keyword>
<dbReference type="InterPro" id="IPR006638">
    <property type="entry name" value="Elp3/MiaA/NifB-like_rSAM"/>
</dbReference>
<proteinExistence type="inferred from homology"/>
<dbReference type="InterPro" id="IPR020612">
    <property type="entry name" value="Methylthiotransferase_CS"/>
</dbReference>